<organism evidence="1 2">
    <name type="scientific">Lupinus albus</name>
    <name type="common">White lupine</name>
    <name type="synonym">Lupinus termis</name>
    <dbReference type="NCBI Taxonomy" id="3870"/>
    <lineage>
        <taxon>Eukaryota</taxon>
        <taxon>Viridiplantae</taxon>
        <taxon>Streptophyta</taxon>
        <taxon>Embryophyta</taxon>
        <taxon>Tracheophyta</taxon>
        <taxon>Spermatophyta</taxon>
        <taxon>Magnoliopsida</taxon>
        <taxon>eudicotyledons</taxon>
        <taxon>Gunneridae</taxon>
        <taxon>Pentapetalae</taxon>
        <taxon>rosids</taxon>
        <taxon>fabids</taxon>
        <taxon>Fabales</taxon>
        <taxon>Fabaceae</taxon>
        <taxon>Papilionoideae</taxon>
        <taxon>50 kb inversion clade</taxon>
        <taxon>genistoids sensu lato</taxon>
        <taxon>core genistoids</taxon>
        <taxon>Genisteae</taxon>
        <taxon>Lupinus</taxon>
    </lineage>
</organism>
<dbReference type="EMBL" id="WOCE01000005">
    <property type="protein sequence ID" value="KAE9613708.1"/>
    <property type="molecule type" value="Genomic_DNA"/>
</dbReference>
<accession>A0A6A4QHS5</accession>
<gene>
    <name evidence="1" type="ORF">Lalb_Chr05g0220281</name>
</gene>
<name>A0A6A4QHS5_LUPAL</name>
<keyword evidence="2" id="KW-1185">Reference proteome</keyword>
<sequence>MLNGYVEKCKRFDFFYQELGQLISQIGLEVGFKVRLQNLLSMFVTKAIAMERSILTGKDLSEDAQLVMWKNFIVKVVDFIRKYHKTRDLIGMLSSGEDDEGLEEIDMGKLLAILDVNSLTEDAVSVNVLRKNNDCYGVGCMKRWGRLIPALSAVIDSIIDVVGGDHRCCWR</sequence>
<comment type="caution">
    <text evidence="1">The sequence shown here is derived from an EMBL/GenBank/DDBJ whole genome shotgun (WGS) entry which is preliminary data.</text>
</comment>
<dbReference type="Proteomes" id="UP000447434">
    <property type="component" value="Chromosome 5"/>
</dbReference>
<reference evidence="2" key="1">
    <citation type="journal article" date="2020" name="Nat. Commun.">
        <title>Genome sequence of the cluster root forming white lupin.</title>
        <authorList>
            <person name="Hufnagel B."/>
            <person name="Marques A."/>
            <person name="Soriano A."/>
            <person name="Marques L."/>
            <person name="Divol F."/>
            <person name="Doumas P."/>
            <person name="Sallet E."/>
            <person name="Mancinotti D."/>
            <person name="Carrere S."/>
            <person name="Marande W."/>
            <person name="Arribat S."/>
            <person name="Keller J."/>
            <person name="Huneau C."/>
            <person name="Blein T."/>
            <person name="Aime D."/>
            <person name="Laguerre M."/>
            <person name="Taylor J."/>
            <person name="Schubert V."/>
            <person name="Nelson M."/>
            <person name="Geu-Flores F."/>
            <person name="Crespi M."/>
            <person name="Gallardo-Guerrero K."/>
            <person name="Delaux P.-M."/>
            <person name="Salse J."/>
            <person name="Berges H."/>
            <person name="Guyot R."/>
            <person name="Gouzy J."/>
            <person name="Peret B."/>
        </authorList>
    </citation>
    <scope>NUCLEOTIDE SEQUENCE [LARGE SCALE GENOMIC DNA]</scope>
    <source>
        <strain evidence="2">cv. Amiga</strain>
    </source>
</reference>
<proteinExistence type="predicted"/>
<evidence type="ECO:0000313" key="1">
    <source>
        <dbReference type="EMBL" id="KAE9613708.1"/>
    </source>
</evidence>
<dbReference type="AlphaFoldDB" id="A0A6A4QHS5"/>
<protein>
    <submittedName>
        <fullName evidence="1">Uncharacterized protein</fullName>
    </submittedName>
</protein>
<evidence type="ECO:0000313" key="2">
    <source>
        <dbReference type="Proteomes" id="UP000447434"/>
    </source>
</evidence>
<dbReference type="OrthoDB" id="1028014at2759"/>